<dbReference type="PANTHER" id="PTHR13317">
    <property type="entry name" value="TRANSMEMBRANE ANTERIOR POSTERIOR TRANSFORMATION PROTEIN 1 HOMOLOG"/>
    <property type="match status" value="1"/>
</dbReference>
<gene>
    <name evidence="6" type="ORF">BJ684DRAFT_3204</name>
</gene>
<evidence type="ECO:0000256" key="4">
    <source>
        <dbReference type="ARBA" id="ARBA00022989"/>
    </source>
</evidence>
<dbReference type="PANTHER" id="PTHR13317:SF4">
    <property type="entry name" value="TRANSMEMBRANE ANTERIOR POSTERIOR TRANSFORMATION PROTEIN 1 HOMOLOG"/>
    <property type="match status" value="1"/>
</dbReference>
<evidence type="ECO:0000313" key="6">
    <source>
        <dbReference type="EMBL" id="RKP11291.1"/>
    </source>
</evidence>
<dbReference type="EMBL" id="KZ989037">
    <property type="protein sequence ID" value="RKP11291.1"/>
    <property type="molecule type" value="Genomic_DNA"/>
</dbReference>
<proteinExistence type="inferred from homology"/>
<accession>A0A4P9XZV3</accession>
<name>A0A4P9XZV3_9FUNG</name>
<feature type="non-terminal residue" evidence="6">
    <location>
        <position position="1"/>
    </location>
</feature>
<keyword evidence="7" id="KW-1185">Reference proteome</keyword>
<reference evidence="7" key="1">
    <citation type="journal article" date="2018" name="Nat. Microbiol.">
        <title>Leveraging single-cell genomics to expand the fungal tree of life.</title>
        <authorList>
            <person name="Ahrendt S.R."/>
            <person name="Quandt C.A."/>
            <person name="Ciobanu D."/>
            <person name="Clum A."/>
            <person name="Salamov A."/>
            <person name="Andreopoulos B."/>
            <person name="Cheng J.F."/>
            <person name="Woyke T."/>
            <person name="Pelin A."/>
            <person name="Henrissat B."/>
            <person name="Reynolds N.K."/>
            <person name="Benny G.L."/>
            <person name="Smith M.E."/>
            <person name="James T.Y."/>
            <person name="Grigoriev I.V."/>
        </authorList>
    </citation>
    <scope>NUCLEOTIDE SEQUENCE [LARGE SCALE GENOMIC DNA]</scope>
</reference>
<keyword evidence="4" id="KW-1133">Transmembrane helix</keyword>
<dbReference type="AlphaFoldDB" id="A0A4P9XZV3"/>
<evidence type="ECO:0000256" key="1">
    <source>
        <dbReference type="ARBA" id="ARBA00004141"/>
    </source>
</evidence>
<protein>
    <submittedName>
        <fullName evidence="6">Eukaryotic membrane protein family-domain-containing protein</fullName>
    </submittedName>
</protein>
<keyword evidence="3" id="KW-0812">Transmembrane</keyword>
<evidence type="ECO:0000256" key="2">
    <source>
        <dbReference type="ARBA" id="ARBA00008803"/>
    </source>
</evidence>
<comment type="subcellular location">
    <subcellularLocation>
        <location evidence="1">Membrane</location>
        <topology evidence="1">Multi-pass membrane protein</topology>
    </subcellularLocation>
</comment>
<evidence type="ECO:0000256" key="5">
    <source>
        <dbReference type="ARBA" id="ARBA00023136"/>
    </source>
</evidence>
<dbReference type="GO" id="GO:0005789">
    <property type="term" value="C:endoplasmic reticulum membrane"/>
    <property type="evidence" value="ECO:0007669"/>
    <property type="project" value="TreeGrafter"/>
</dbReference>
<dbReference type="InterPro" id="IPR008010">
    <property type="entry name" value="Tatp1"/>
</dbReference>
<feature type="non-terminal residue" evidence="6">
    <location>
        <position position="252"/>
    </location>
</feature>
<sequence length="252" mass="28667">LLILCSSILQIVDASRLYHSVRGQSVFKLYVIFNALEIADRLCSSFGHDILDSFFAKADSQDSILVVSTPTHFFLAAAYILIHTIVLFYQCITLNVAINSYNNALLTLLVSNQFAEVKSSVFKRFAMENLFQITCSDIVERFHLSLFVLIIALRNMVELSGSSLLSWSSLLPWSWSWSWFWSWSWSWSSLTSLPALPHTWSILLDSILGPCLAVIACEIFVDWLKHAFITKFNHIRPTIYGRFADILATDLV</sequence>
<evidence type="ECO:0000256" key="3">
    <source>
        <dbReference type="ARBA" id="ARBA00022692"/>
    </source>
</evidence>
<organism evidence="6 7">
    <name type="scientific">Piptocephalis cylindrospora</name>
    <dbReference type="NCBI Taxonomy" id="1907219"/>
    <lineage>
        <taxon>Eukaryota</taxon>
        <taxon>Fungi</taxon>
        <taxon>Fungi incertae sedis</taxon>
        <taxon>Zoopagomycota</taxon>
        <taxon>Zoopagomycotina</taxon>
        <taxon>Zoopagomycetes</taxon>
        <taxon>Zoopagales</taxon>
        <taxon>Piptocephalidaceae</taxon>
        <taxon>Piptocephalis</taxon>
    </lineage>
</organism>
<comment type="similarity">
    <text evidence="2">Belongs to the TAPT1 family.</text>
</comment>
<dbReference type="OrthoDB" id="5376140at2759"/>
<keyword evidence="5" id="KW-0472">Membrane</keyword>
<evidence type="ECO:0000313" key="7">
    <source>
        <dbReference type="Proteomes" id="UP000267251"/>
    </source>
</evidence>
<dbReference type="Proteomes" id="UP000267251">
    <property type="component" value="Unassembled WGS sequence"/>
</dbReference>
<dbReference type="Pfam" id="PF05346">
    <property type="entry name" value="DUF747"/>
    <property type="match status" value="1"/>
</dbReference>